<evidence type="ECO:0000313" key="2">
    <source>
        <dbReference type="EMBL" id="TNN84017.1"/>
    </source>
</evidence>
<feature type="compositionally biased region" description="Low complexity" evidence="1">
    <location>
        <begin position="33"/>
        <end position="44"/>
    </location>
</feature>
<dbReference type="Proteomes" id="UP000314294">
    <property type="component" value="Unassembled WGS sequence"/>
</dbReference>
<reference evidence="2 3" key="1">
    <citation type="submission" date="2019-03" db="EMBL/GenBank/DDBJ databases">
        <title>First draft genome of Liparis tanakae, snailfish: a comprehensive survey of snailfish specific genes.</title>
        <authorList>
            <person name="Kim W."/>
            <person name="Song I."/>
            <person name="Jeong J.-H."/>
            <person name="Kim D."/>
            <person name="Kim S."/>
            <person name="Ryu S."/>
            <person name="Song J.Y."/>
            <person name="Lee S.K."/>
        </authorList>
    </citation>
    <scope>NUCLEOTIDE SEQUENCE [LARGE SCALE GENOMIC DNA]</scope>
    <source>
        <tissue evidence="2">Muscle</tissue>
    </source>
</reference>
<sequence>MANEWRFVYKGMRGRGIQTVPQASGNTPGENKASPTTPVPAASAGSKREPFLSGQKDCGRVQTEHHLLCKRQLEGKSWDLTVDSKLHAPSSSRSDQFLDKALQQMLCFPGWNRGIPKCASEAFGSTFLYRESSLPWLIWGVCGKPLNSKPPSKKPTPLQVMVAMLNGTDCSEAKTEDSITLVQLPELSS</sequence>
<comment type="caution">
    <text evidence="2">The sequence shown here is derived from an EMBL/GenBank/DDBJ whole genome shotgun (WGS) entry which is preliminary data.</text>
</comment>
<dbReference type="EMBL" id="SRLO01000030">
    <property type="protein sequence ID" value="TNN84017.1"/>
    <property type="molecule type" value="Genomic_DNA"/>
</dbReference>
<dbReference type="AlphaFoldDB" id="A0A4Z2J1W5"/>
<accession>A0A4Z2J1W5</accession>
<gene>
    <name evidence="2" type="ORF">EYF80_005888</name>
</gene>
<name>A0A4Z2J1W5_9TELE</name>
<keyword evidence="3" id="KW-1185">Reference proteome</keyword>
<proteinExistence type="predicted"/>
<protein>
    <submittedName>
        <fullName evidence="2">Uncharacterized protein</fullName>
    </submittedName>
</protein>
<organism evidence="2 3">
    <name type="scientific">Liparis tanakae</name>
    <name type="common">Tanaka's snailfish</name>
    <dbReference type="NCBI Taxonomy" id="230148"/>
    <lineage>
        <taxon>Eukaryota</taxon>
        <taxon>Metazoa</taxon>
        <taxon>Chordata</taxon>
        <taxon>Craniata</taxon>
        <taxon>Vertebrata</taxon>
        <taxon>Euteleostomi</taxon>
        <taxon>Actinopterygii</taxon>
        <taxon>Neopterygii</taxon>
        <taxon>Teleostei</taxon>
        <taxon>Neoteleostei</taxon>
        <taxon>Acanthomorphata</taxon>
        <taxon>Eupercaria</taxon>
        <taxon>Perciformes</taxon>
        <taxon>Cottioidei</taxon>
        <taxon>Cottales</taxon>
        <taxon>Liparidae</taxon>
        <taxon>Liparis</taxon>
    </lineage>
</organism>
<feature type="compositionally biased region" description="Polar residues" evidence="1">
    <location>
        <begin position="19"/>
        <end position="29"/>
    </location>
</feature>
<feature type="region of interest" description="Disordered" evidence="1">
    <location>
        <begin position="16"/>
        <end position="56"/>
    </location>
</feature>
<evidence type="ECO:0000256" key="1">
    <source>
        <dbReference type="SAM" id="MobiDB-lite"/>
    </source>
</evidence>
<evidence type="ECO:0000313" key="3">
    <source>
        <dbReference type="Proteomes" id="UP000314294"/>
    </source>
</evidence>